<evidence type="ECO:0000256" key="7">
    <source>
        <dbReference type="ARBA" id="ARBA00022840"/>
    </source>
</evidence>
<evidence type="ECO:0000313" key="11">
    <source>
        <dbReference type="RefSeq" id="XP_005111902.1"/>
    </source>
</evidence>
<sequence length="294" mass="31698">MSQQDTAAESHLPYFAEGPVVSGFGRGSKELGIPTANFPEDVVRALPESFACGVYFGWAKIGSSDAIYKMSLCVGWNPYYHNTVKTMETHVIHEFPNDFYGEHLKVVVVGYIRPMCDFDSLDSLITAIRNDNRLACQHLDSSHNLKFRQHPFFSSPPQNLQGEELQASQRSLHCNGVSKKENGTVLSNGHGRLAPSDTSCVPHPGSTERATESRVACDTNGAAACNGVGQLCADSDRTRCGSTEESGSGCAGWNGRTPSGQKDEGRGDVSVQLSNAEDLSAKCERDGSSSICKL</sequence>
<evidence type="ECO:0000256" key="2">
    <source>
        <dbReference type="ARBA" id="ARBA00012105"/>
    </source>
</evidence>
<evidence type="ECO:0000256" key="8">
    <source>
        <dbReference type="SAM" id="MobiDB-lite"/>
    </source>
</evidence>
<gene>
    <name evidence="11" type="primary">LOC101855613</name>
</gene>
<protein>
    <recommendedName>
        <fullName evidence="2">riboflavin kinase</fullName>
        <ecNumber evidence="2">2.7.1.26</ecNumber>
    </recommendedName>
</protein>
<organism evidence="10 11">
    <name type="scientific">Aplysia californica</name>
    <name type="common">California sea hare</name>
    <dbReference type="NCBI Taxonomy" id="6500"/>
    <lineage>
        <taxon>Eukaryota</taxon>
        <taxon>Metazoa</taxon>
        <taxon>Spiralia</taxon>
        <taxon>Lophotrochozoa</taxon>
        <taxon>Mollusca</taxon>
        <taxon>Gastropoda</taxon>
        <taxon>Heterobranchia</taxon>
        <taxon>Euthyneura</taxon>
        <taxon>Tectipleura</taxon>
        <taxon>Aplysiida</taxon>
        <taxon>Aplysioidea</taxon>
        <taxon>Aplysiidae</taxon>
        <taxon>Aplysia</taxon>
    </lineage>
</organism>
<feature type="region of interest" description="Disordered" evidence="8">
    <location>
        <begin position="243"/>
        <end position="269"/>
    </location>
</feature>
<feature type="domain" description="Riboflavin kinase" evidence="9">
    <location>
        <begin position="11"/>
        <end position="140"/>
    </location>
</feature>
<keyword evidence="4" id="KW-0288">FMN</keyword>
<dbReference type="RefSeq" id="XP_005111902.1">
    <property type="nucleotide sequence ID" value="XM_005111845.3"/>
</dbReference>
<keyword evidence="11" id="KW-0418">Kinase</keyword>
<keyword evidence="6" id="KW-0547">Nucleotide-binding</keyword>
<evidence type="ECO:0000256" key="5">
    <source>
        <dbReference type="ARBA" id="ARBA00022679"/>
    </source>
</evidence>
<evidence type="ECO:0000313" key="10">
    <source>
        <dbReference type="Proteomes" id="UP000694888"/>
    </source>
</evidence>
<dbReference type="Proteomes" id="UP000694888">
    <property type="component" value="Unplaced"/>
</dbReference>
<accession>A0ABM0K986</accession>
<evidence type="ECO:0000256" key="1">
    <source>
        <dbReference type="ARBA" id="ARBA00005201"/>
    </source>
</evidence>
<dbReference type="Pfam" id="PF01687">
    <property type="entry name" value="Flavokinase"/>
    <property type="match status" value="1"/>
</dbReference>
<evidence type="ECO:0000259" key="9">
    <source>
        <dbReference type="SMART" id="SM00904"/>
    </source>
</evidence>
<keyword evidence="7" id="KW-0067">ATP-binding</keyword>
<keyword evidence="10" id="KW-1185">Reference proteome</keyword>
<proteinExistence type="predicted"/>
<evidence type="ECO:0000256" key="6">
    <source>
        <dbReference type="ARBA" id="ARBA00022741"/>
    </source>
</evidence>
<dbReference type="GO" id="GO:0016301">
    <property type="term" value="F:kinase activity"/>
    <property type="evidence" value="ECO:0007669"/>
    <property type="project" value="UniProtKB-KW"/>
</dbReference>
<dbReference type="InterPro" id="IPR023468">
    <property type="entry name" value="Riboflavin_kinase"/>
</dbReference>
<keyword evidence="3" id="KW-0285">Flavoprotein</keyword>
<reference evidence="11" key="1">
    <citation type="submission" date="2025-08" db="UniProtKB">
        <authorList>
            <consortium name="RefSeq"/>
        </authorList>
    </citation>
    <scope>IDENTIFICATION</scope>
</reference>
<dbReference type="SUPFAM" id="SSF82114">
    <property type="entry name" value="Riboflavin kinase-like"/>
    <property type="match status" value="1"/>
</dbReference>
<dbReference type="SMART" id="SM00904">
    <property type="entry name" value="Flavokinase"/>
    <property type="match status" value="1"/>
</dbReference>
<comment type="pathway">
    <text evidence="1">Cofactor biosynthesis; FMN biosynthesis; FMN from riboflavin (ATP route): step 1/1.</text>
</comment>
<keyword evidence="5" id="KW-0808">Transferase</keyword>
<dbReference type="InterPro" id="IPR015865">
    <property type="entry name" value="Riboflavin_kinase_bac/euk"/>
</dbReference>
<evidence type="ECO:0000256" key="4">
    <source>
        <dbReference type="ARBA" id="ARBA00022643"/>
    </source>
</evidence>
<dbReference type="Gene3D" id="2.40.30.30">
    <property type="entry name" value="Riboflavin kinase-like"/>
    <property type="match status" value="1"/>
</dbReference>
<evidence type="ECO:0000256" key="3">
    <source>
        <dbReference type="ARBA" id="ARBA00022630"/>
    </source>
</evidence>
<dbReference type="EC" id="2.7.1.26" evidence="2"/>
<name>A0ABM0K986_APLCA</name>
<dbReference type="PANTHER" id="PTHR22749">
    <property type="entry name" value="RIBOFLAVIN KINASE/FMN ADENYLYLTRANSFERASE"/>
    <property type="match status" value="1"/>
</dbReference>
<dbReference type="InterPro" id="IPR023465">
    <property type="entry name" value="Riboflavin_kinase_dom_sf"/>
</dbReference>
<dbReference type="PANTHER" id="PTHR22749:SF6">
    <property type="entry name" value="RIBOFLAVIN KINASE"/>
    <property type="match status" value="1"/>
</dbReference>
<feature type="region of interest" description="Disordered" evidence="8">
    <location>
        <begin position="188"/>
        <end position="207"/>
    </location>
</feature>
<dbReference type="GeneID" id="101855613"/>